<gene>
    <name evidence="1" type="ORF">OKA104_LOCUS46954</name>
</gene>
<sequence>EILNKMGNLGSRI</sequence>
<reference evidence="1" key="1">
    <citation type="submission" date="2021-02" db="EMBL/GenBank/DDBJ databases">
        <authorList>
            <person name="Nowell W R."/>
        </authorList>
    </citation>
    <scope>NUCLEOTIDE SEQUENCE</scope>
</reference>
<proteinExistence type="predicted"/>
<name>A0A820ISZ6_9BILA</name>
<protein>
    <submittedName>
        <fullName evidence="1">Uncharacterized protein</fullName>
    </submittedName>
</protein>
<dbReference type="Proteomes" id="UP000663881">
    <property type="component" value="Unassembled WGS sequence"/>
</dbReference>
<comment type="caution">
    <text evidence="1">The sequence shown here is derived from an EMBL/GenBank/DDBJ whole genome shotgun (WGS) entry which is preliminary data.</text>
</comment>
<evidence type="ECO:0000313" key="2">
    <source>
        <dbReference type="Proteomes" id="UP000663881"/>
    </source>
</evidence>
<organism evidence="1 2">
    <name type="scientific">Adineta steineri</name>
    <dbReference type="NCBI Taxonomy" id="433720"/>
    <lineage>
        <taxon>Eukaryota</taxon>
        <taxon>Metazoa</taxon>
        <taxon>Spiralia</taxon>
        <taxon>Gnathifera</taxon>
        <taxon>Rotifera</taxon>
        <taxon>Eurotatoria</taxon>
        <taxon>Bdelloidea</taxon>
        <taxon>Adinetida</taxon>
        <taxon>Adinetidae</taxon>
        <taxon>Adineta</taxon>
    </lineage>
</organism>
<accession>A0A820ISZ6</accession>
<evidence type="ECO:0000313" key="1">
    <source>
        <dbReference type="EMBL" id="CAF4315388.1"/>
    </source>
</evidence>
<feature type="non-terminal residue" evidence="1">
    <location>
        <position position="1"/>
    </location>
</feature>
<dbReference type="EMBL" id="CAJOAY010017889">
    <property type="protein sequence ID" value="CAF4315388.1"/>
    <property type="molecule type" value="Genomic_DNA"/>
</dbReference>